<keyword evidence="9" id="KW-1185">Reference proteome</keyword>
<reference evidence="8" key="1">
    <citation type="journal article" date="2020" name="Fungal Divers.">
        <title>Resolving the Mortierellaceae phylogeny through synthesis of multi-gene phylogenetics and phylogenomics.</title>
        <authorList>
            <person name="Vandepol N."/>
            <person name="Liber J."/>
            <person name="Desiro A."/>
            <person name="Na H."/>
            <person name="Kennedy M."/>
            <person name="Barry K."/>
            <person name="Grigoriev I.V."/>
            <person name="Miller A.N."/>
            <person name="O'Donnell K."/>
            <person name="Stajich J.E."/>
            <person name="Bonito G."/>
        </authorList>
    </citation>
    <scope>NUCLEOTIDE SEQUENCE</scope>
    <source>
        <strain evidence="8">CK1249</strain>
    </source>
</reference>
<keyword evidence="3 5" id="KW-0863">Zinc-finger</keyword>
<accession>A0A9P6M5H6</accession>
<evidence type="ECO:0000256" key="2">
    <source>
        <dbReference type="ARBA" id="ARBA00022737"/>
    </source>
</evidence>
<protein>
    <recommendedName>
        <fullName evidence="7">C2H2-type domain-containing protein</fullName>
    </recommendedName>
</protein>
<sequence length="367" mass="41114">MDIRSMLNSGAEAQLKLKEQQLEREHSNRSPRSRGDDVDLDLDIDLDDNPDDENDEDNDMDDVTKESGSSSEAEGTVSTERPYECSWEDCNKSFSRRSDLARHRRIHTGERPYQCDWPTCGKQFIQRSALTVHYRTHTGERPHVCEYEACQKSFSDSSSLARHRRTHTGKRPYVCEHPGCGKTFTRRTTLTRHQKGHEPDIRSFISENREQLAAAGVLDSLSYSTKVAIPPNRPSLQRSQIVMGLLLTGLALLDLHPQNILGAAPPAPSAARRHHGMDTRRRIREKAPMCPGTCITTATAATLAMAMVITILTRKEDQAISITTRTTEATKCPLRCPLTFTCISHSNDLCGGNLRERMATAMVVQTV</sequence>
<dbReference type="AlphaFoldDB" id="A0A9P6M5H6"/>
<evidence type="ECO:0000256" key="6">
    <source>
        <dbReference type="SAM" id="MobiDB-lite"/>
    </source>
</evidence>
<dbReference type="PANTHER" id="PTHR23235">
    <property type="entry name" value="KRUEPPEL-LIKE TRANSCRIPTION FACTOR"/>
    <property type="match status" value="1"/>
</dbReference>
<dbReference type="PANTHER" id="PTHR23235:SF120">
    <property type="entry name" value="KRUPPEL-LIKE FACTOR 15"/>
    <property type="match status" value="1"/>
</dbReference>
<feature type="domain" description="C2H2-type" evidence="7">
    <location>
        <begin position="143"/>
        <end position="172"/>
    </location>
</feature>
<gene>
    <name evidence="8" type="ORF">BGZ70_002653</name>
</gene>
<evidence type="ECO:0000256" key="3">
    <source>
        <dbReference type="ARBA" id="ARBA00022771"/>
    </source>
</evidence>
<evidence type="ECO:0000256" key="1">
    <source>
        <dbReference type="ARBA" id="ARBA00022723"/>
    </source>
</evidence>
<name>A0A9P6M5H6_MORAP</name>
<feature type="domain" description="C2H2-type" evidence="7">
    <location>
        <begin position="173"/>
        <end position="202"/>
    </location>
</feature>
<feature type="domain" description="C2H2-type" evidence="7">
    <location>
        <begin position="113"/>
        <end position="142"/>
    </location>
</feature>
<dbReference type="InterPro" id="IPR036236">
    <property type="entry name" value="Znf_C2H2_sf"/>
</dbReference>
<dbReference type="FunFam" id="3.30.160.60:FF:000125">
    <property type="entry name" value="Putative zinc finger protein 143"/>
    <property type="match status" value="2"/>
</dbReference>
<dbReference type="InterPro" id="IPR013087">
    <property type="entry name" value="Znf_C2H2_type"/>
</dbReference>
<comment type="caution">
    <text evidence="8">The sequence shown here is derived from an EMBL/GenBank/DDBJ whole genome shotgun (WGS) entry which is preliminary data.</text>
</comment>
<evidence type="ECO:0000313" key="9">
    <source>
        <dbReference type="Proteomes" id="UP000738359"/>
    </source>
</evidence>
<dbReference type="GO" id="GO:0000981">
    <property type="term" value="F:DNA-binding transcription factor activity, RNA polymerase II-specific"/>
    <property type="evidence" value="ECO:0007669"/>
    <property type="project" value="UniProtKB-ARBA"/>
</dbReference>
<dbReference type="SMART" id="SM00355">
    <property type="entry name" value="ZnF_C2H2"/>
    <property type="match status" value="4"/>
</dbReference>
<dbReference type="GO" id="GO:0000978">
    <property type="term" value="F:RNA polymerase II cis-regulatory region sequence-specific DNA binding"/>
    <property type="evidence" value="ECO:0007669"/>
    <property type="project" value="TreeGrafter"/>
</dbReference>
<feature type="compositionally biased region" description="Acidic residues" evidence="6">
    <location>
        <begin position="38"/>
        <end position="61"/>
    </location>
</feature>
<feature type="region of interest" description="Disordered" evidence="6">
    <location>
        <begin position="1"/>
        <end position="80"/>
    </location>
</feature>
<keyword evidence="1" id="KW-0479">Metal-binding</keyword>
<dbReference type="FunFam" id="3.30.160.60:FF:002343">
    <property type="entry name" value="Zinc finger protein 33A"/>
    <property type="match status" value="1"/>
</dbReference>
<feature type="compositionally biased region" description="Basic and acidic residues" evidence="6">
    <location>
        <begin position="15"/>
        <end position="37"/>
    </location>
</feature>
<dbReference type="EMBL" id="JAAAHY010000166">
    <property type="protein sequence ID" value="KAF9966328.1"/>
    <property type="molecule type" value="Genomic_DNA"/>
</dbReference>
<evidence type="ECO:0000313" key="8">
    <source>
        <dbReference type="EMBL" id="KAF9966328.1"/>
    </source>
</evidence>
<evidence type="ECO:0000259" key="7">
    <source>
        <dbReference type="PROSITE" id="PS50157"/>
    </source>
</evidence>
<dbReference type="GO" id="GO:0008270">
    <property type="term" value="F:zinc ion binding"/>
    <property type="evidence" value="ECO:0007669"/>
    <property type="project" value="UniProtKB-KW"/>
</dbReference>
<dbReference type="Gene3D" id="3.30.160.60">
    <property type="entry name" value="Classic Zinc Finger"/>
    <property type="match status" value="4"/>
</dbReference>
<dbReference type="PROSITE" id="PS00028">
    <property type="entry name" value="ZINC_FINGER_C2H2_1"/>
    <property type="match status" value="4"/>
</dbReference>
<evidence type="ECO:0000256" key="4">
    <source>
        <dbReference type="ARBA" id="ARBA00022833"/>
    </source>
</evidence>
<keyword evidence="2" id="KW-0677">Repeat</keyword>
<organism evidence="8 9">
    <name type="scientific">Mortierella alpina</name>
    <name type="common">Oleaginous fungus</name>
    <name type="synonym">Mortierella renispora</name>
    <dbReference type="NCBI Taxonomy" id="64518"/>
    <lineage>
        <taxon>Eukaryota</taxon>
        <taxon>Fungi</taxon>
        <taxon>Fungi incertae sedis</taxon>
        <taxon>Mucoromycota</taxon>
        <taxon>Mortierellomycotina</taxon>
        <taxon>Mortierellomycetes</taxon>
        <taxon>Mortierellales</taxon>
        <taxon>Mortierellaceae</taxon>
        <taxon>Mortierella</taxon>
    </lineage>
</organism>
<dbReference type="SUPFAM" id="SSF57667">
    <property type="entry name" value="beta-beta-alpha zinc fingers"/>
    <property type="match status" value="2"/>
</dbReference>
<dbReference type="Proteomes" id="UP000738359">
    <property type="component" value="Unassembled WGS sequence"/>
</dbReference>
<dbReference type="Pfam" id="PF00096">
    <property type="entry name" value="zf-C2H2"/>
    <property type="match status" value="4"/>
</dbReference>
<evidence type="ECO:0000256" key="5">
    <source>
        <dbReference type="PROSITE-ProRule" id="PRU00042"/>
    </source>
</evidence>
<feature type="compositionally biased region" description="Polar residues" evidence="6">
    <location>
        <begin position="66"/>
        <end position="79"/>
    </location>
</feature>
<dbReference type="PROSITE" id="PS50157">
    <property type="entry name" value="ZINC_FINGER_C2H2_2"/>
    <property type="match status" value="4"/>
</dbReference>
<proteinExistence type="predicted"/>
<dbReference type="OrthoDB" id="654211at2759"/>
<dbReference type="FunFam" id="3.30.160.60:FF:000072">
    <property type="entry name" value="zinc finger protein 143 isoform X1"/>
    <property type="match status" value="1"/>
</dbReference>
<feature type="domain" description="C2H2-type" evidence="7">
    <location>
        <begin position="83"/>
        <end position="112"/>
    </location>
</feature>
<keyword evidence="4" id="KW-0862">Zinc</keyword>